<name>A0A7E4VRQ0_PANRE</name>
<keyword evidence="2" id="KW-0472">Membrane</keyword>
<sequence length="130" mass="14804">MYFFITVLWGPCMHSRRLYLLSPRKGFAAKFWAFGPLWGFIVAILLSLTNSLYKCTSVRLGRCSPTSKAMFNQYVQSSLLCGHRQMKTGTLQTRSPRIESNPNRSPGTLRLQRRRTRVPSVVGQSSCSRV</sequence>
<dbReference type="AlphaFoldDB" id="A0A7E4VRQ0"/>
<keyword evidence="3" id="KW-1185">Reference proteome</keyword>
<feature type="transmembrane region" description="Helical" evidence="2">
    <location>
        <begin position="31"/>
        <end position="53"/>
    </location>
</feature>
<evidence type="ECO:0000313" key="4">
    <source>
        <dbReference type="WBParaSite" id="Pan_g24085.t1"/>
    </source>
</evidence>
<dbReference type="Proteomes" id="UP000492821">
    <property type="component" value="Unassembled WGS sequence"/>
</dbReference>
<dbReference type="WBParaSite" id="Pan_g24085.t1">
    <property type="protein sequence ID" value="Pan_g24085.t1"/>
    <property type="gene ID" value="Pan_g24085"/>
</dbReference>
<proteinExistence type="predicted"/>
<reference evidence="4" key="2">
    <citation type="submission" date="2020-10" db="UniProtKB">
        <authorList>
            <consortium name="WormBaseParasite"/>
        </authorList>
    </citation>
    <scope>IDENTIFICATION</scope>
</reference>
<evidence type="ECO:0000313" key="3">
    <source>
        <dbReference type="Proteomes" id="UP000492821"/>
    </source>
</evidence>
<keyword evidence="2" id="KW-0812">Transmembrane</keyword>
<keyword evidence="2" id="KW-1133">Transmembrane helix</keyword>
<reference evidence="3" key="1">
    <citation type="journal article" date="2013" name="Genetics">
        <title>The draft genome and transcriptome of Panagrellus redivivus are shaped by the harsh demands of a free-living lifestyle.</title>
        <authorList>
            <person name="Srinivasan J."/>
            <person name="Dillman A.R."/>
            <person name="Macchietto M.G."/>
            <person name="Heikkinen L."/>
            <person name="Lakso M."/>
            <person name="Fracchia K.M."/>
            <person name="Antoshechkin I."/>
            <person name="Mortazavi A."/>
            <person name="Wong G."/>
            <person name="Sternberg P.W."/>
        </authorList>
    </citation>
    <scope>NUCLEOTIDE SEQUENCE [LARGE SCALE GENOMIC DNA]</scope>
    <source>
        <strain evidence="3">MT8872</strain>
    </source>
</reference>
<feature type="region of interest" description="Disordered" evidence="1">
    <location>
        <begin position="89"/>
        <end position="108"/>
    </location>
</feature>
<accession>A0A7E4VRQ0</accession>
<feature type="compositionally biased region" description="Polar residues" evidence="1">
    <location>
        <begin position="89"/>
        <end position="106"/>
    </location>
</feature>
<protein>
    <submittedName>
        <fullName evidence="4">G_PROTEIN_RECEP_F1_2 domain-containing protein</fullName>
    </submittedName>
</protein>
<evidence type="ECO:0000256" key="1">
    <source>
        <dbReference type="SAM" id="MobiDB-lite"/>
    </source>
</evidence>
<evidence type="ECO:0000256" key="2">
    <source>
        <dbReference type="SAM" id="Phobius"/>
    </source>
</evidence>
<organism evidence="3 4">
    <name type="scientific">Panagrellus redivivus</name>
    <name type="common">Microworm</name>
    <dbReference type="NCBI Taxonomy" id="6233"/>
    <lineage>
        <taxon>Eukaryota</taxon>
        <taxon>Metazoa</taxon>
        <taxon>Ecdysozoa</taxon>
        <taxon>Nematoda</taxon>
        <taxon>Chromadorea</taxon>
        <taxon>Rhabditida</taxon>
        <taxon>Tylenchina</taxon>
        <taxon>Panagrolaimomorpha</taxon>
        <taxon>Panagrolaimoidea</taxon>
        <taxon>Panagrolaimidae</taxon>
        <taxon>Panagrellus</taxon>
    </lineage>
</organism>